<organism evidence="2 3">
    <name type="scientific">Botrytis galanthina</name>
    <dbReference type="NCBI Taxonomy" id="278940"/>
    <lineage>
        <taxon>Eukaryota</taxon>
        <taxon>Fungi</taxon>
        <taxon>Dikarya</taxon>
        <taxon>Ascomycota</taxon>
        <taxon>Pezizomycotina</taxon>
        <taxon>Leotiomycetes</taxon>
        <taxon>Helotiales</taxon>
        <taxon>Sclerotiniaceae</taxon>
        <taxon>Botrytis</taxon>
    </lineage>
</organism>
<reference evidence="2 3" key="1">
    <citation type="submission" date="2017-12" db="EMBL/GenBank/DDBJ databases">
        <title>Comparative genomics of Botrytis spp.</title>
        <authorList>
            <person name="Valero-Jimenez C.A."/>
            <person name="Tapia P."/>
            <person name="Veloso J."/>
            <person name="Silva-Moreno E."/>
            <person name="Staats M."/>
            <person name="Valdes J.H."/>
            <person name="Van Kan J.A.L."/>
        </authorList>
    </citation>
    <scope>NUCLEOTIDE SEQUENCE [LARGE SCALE GENOMIC DNA]</scope>
    <source>
        <strain evidence="2 3">MUCL435</strain>
    </source>
</reference>
<feature type="region of interest" description="Disordered" evidence="1">
    <location>
        <begin position="1"/>
        <end position="64"/>
    </location>
</feature>
<accession>A0A4S8QRJ1</accession>
<dbReference type="OrthoDB" id="10543015at2759"/>
<proteinExistence type="predicted"/>
<name>A0A4S8QRJ1_9HELO</name>
<gene>
    <name evidence="2" type="ORF">BGAL_0355g00100</name>
</gene>
<dbReference type="AlphaFoldDB" id="A0A4S8QRJ1"/>
<keyword evidence="3" id="KW-1185">Reference proteome</keyword>
<evidence type="ECO:0000313" key="3">
    <source>
        <dbReference type="Proteomes" id="UP000308671"/>
    </source>
</evidence>
<dbReference type="Proteomes" id="UP000308671">
    <property type="component" value="Unassembled WGS sequence"/>
</dbReference>
<evidence type="ECO:0000313" key="2">
    <source>
        <dbReference type="EMBL" id="THV46851.1"/>
    </source>
</evidence>
<feature type="compositionally biased region" description="Basic and acidic residues" evidence="1">
    <location>
        <begin position="48"/>
        <end position="64"/>
    </location>
</feature>
<evidence type="ECO:0000256" key="1">
    <source>
        <dbReference type="SAM" id="MobiDB-lite"/>
    </source>
</evidence>
<dbReference type="EMBL" id="PQXL01000355">
    <property type="protein sequence ID" value="THV46851.1"/>
    <property type="molecule type" value="Genomic_DNA"/>
</dbReference>
<sequence length="93" mass="10071">MPEKKTSASRSSSTDSNKYISTDYVRVKDPSGKDVPNPPVIKKAPKKSQGDKKEKKATASDNKHLAVTKNVAQNVGRAYQADAEFAPANIPEI</sequence>
<comment type="caution">
    <text evidence="2">The sequence shown here is derived from an EMBL/GenBank/DDBJ whole genome shotgun (WGS) entry which is preliminary data.</text>
</comment>
<protein>
    <submittedName>
        <fullName evidence="2">Uncharacterized protein</fullName>
    </submittedName>
</protein>